<dbReference type="CDD" id="cd00882">
    <property type="entry name" value="Ras_like_GTPase"/>
    <property type="match status" value="1"/>
</dbReference>
<dbReference type="EMBL" id="JAAOCA010000007">
    <property type="protein sequence ID" value="MBD1598415.1"/>
    <property type="molecule type" value="Genomic_DNA"/>
</dbReference>
<name>A0ABR7YZ02_9PSED</name>
<dbReference type="Proteomes" id="UP000805841">
    <property type="component" value="Unassembled WGS sequence"/>
</dbReference>
<dbReference type="RefSeq" id="WP_190418734.1">
    <property type="nucleotide sequence ID" value="NZ_JAAOCA010000007.1"/>
</dbReference>
<reference evidence="3 4" key="1">
    <citation type="journal article" date="2020" name="Insects">
        <title>Bacteria Belonging to Pseudomonas typographi sp. nov. from the Bark Beetle Ips typographus Have Genomic Potential to Aid in the Host Ecology.</title>
        <authorList>
            <person name="Peral-Aranega E."/>
            <person name="Saati-Santamaria Z."/>
            <person name="Kolarik M."/>
            <person name="Rivas R."/>
            <person name="Garcia-Fraile P."/>
        </authorList>
    </citation>
    <scope>NUCLEOTIDE SEQUENCE [LARGE SCALE GENOMIC DNA]</scope>
    <source>
        <strain evidence="3 4">CA3A</strain>
    </source>
</reference>
<feature type="transmembrane region" description="Helical" evidence="1">
    <location>
        <begin position="311"/>
        <end position="334"/>
    </location>
</feature>
<keyword evidence="4" id="KW-1185">Reference proteome</keyword>
<keyword evidence="3" id="KW-0808">Transferase</keyword>
<sequence length="368" mass="40514">MKILDRVYRTLNPEENPALLTAFARSEQQLPTLWLLGKTGAGKSSMIRALTGLDRVEVGSGFRPCTLTSAQYAYPTDTPVLAFMDTRGLAEADYDAAADIATCEHASHALIVVMKAEDPEQSQVLKALRQIKRSGRIREALLVHSGIYQVPDEAQRQRCIRHNQQQVEDIWGPMESITVDFNGPDGQAVNLQALKDKLGQRLPIITELFQDQGHSDAEEHNFQQLKGQVMWYAGAAGACDALPAVGLVAVPSVQLKMLHSLANQYGLDYSRRLLTEFAAAMGTGFGVQYASRLGLRQLAKLVPVWGQTVGSAGAAVASYCFTYALGRAACMYFYRLKRGEPITSQELRGHFKQALEHILPVARDEKSH</sequence>
<dbReference type="InterPro" id="IPR006073">
    <property type="entry name" value="GTP-bd"/>
</dbReference>
<evidence type="ECO:0000313" key="4">
    <source>
        <dbReference type="Proteomes" id="UP000805841"/>
    </source>
</evidence>
<keyword evidence="1" id="KW-0812">Transmembrane</keyword>
<protein>
    <submittedName>
        <fullName evidence="3">Kinase</fullName>
    </submittedName>
</protein>
<comment type="caution">
    <text evidence="3">The sequence shown here is derived from an EMBL/GenBank/DDBJ whole genome shotgun (WGS) entry which is preliminary data.</text>
</comment>
<evidence type="ECO:0000313" key="3">
    <source>
        <dbReference type="EMBL" id="MBD1598415.1"/>
    </source>
</evidence>
<keyword evidence="1" id="KW-1133">Transmembrane helix</keyword>
<keyword evidence="1" id="KW-0472">Membrane</keyword>
<dbReference type="Pfam" id="PF01926">
    <property type="entry name" value="MMR_HSR1"/>
    <property type="match status" value="1"/>
</dbReference>
<evidence type="ECO:0000259" key="2">
    <source>
        <dbReference type="Pfam" id="PF01926"/>
    </source>
</evidence>
<dbReference type="InterPro" id="IPR027417">
    <property type="entry name" value="P-loop_NTPase"/>
</dbReference>
<dbReference type="SUPFAM" id="SSF52540">
    <property type="entry name" value="P-loop containing nucleoside triphosphate hydrolases"/>
    <property type="match status" value="1"/>
</dbReference>
<feature type="domain" description="G" evidence="2">
    <location>
        <begin position="35"/>
        <end position="130"/>
    </location>
</feature>
<proteinExistence type="predicted"/>
<gene>
    <name evidence="3" type="ORF">HAQ05_06825</name>
</gene>
<dbReference type="GO" id="GO:0016301">
    <property type="term" value="F:kinase activity"/>
    <property type="evidence" value="ECO:0007669"/>
    <property type="project" value="UniProtKB-KW"/>
</dbReference>
<dbReference type="Gene3D" id="3.40.50.300">
    <property type="entry name" value="P-loop containing nucleotide triphosphate hydrolases"/>
    <property type="match status" value="1"/>
</dbReference>
<evidence type="ECO:0000256" key="1">
    <source>
        <dbReference type="SAM" id="Phobius"/>
    </source>
</evidence>
<keyword evidence="3" id="KW-0418">Kinase</keyword>
<organism evidence="3 4">
    <name type="scientific">Pseudomonas typographi</name>
    <dbReference type="NCBI Taxonomy" id="2715964"/>
    <lineage>
        <taxon>Bacteria</taxon>
        <taxon>Pseudomonadati</taxon>
        <taxon>Pseudomonadota</taxon>
        <taxon>Gammaproteobacteria</taxon>
        <taxon>Pseudomonadales</taxon>
        <taxon>Pseudomonadaceae</taxon>
        <taxon>Pseudomonas</taxon>
    </lineage>
</organism>
<accession>A0ABR7YZ02</accession>